<dbReference type="Proteomes" id="UP000297194">
    <property type="component" value="Segment"/>
</dbReference>
<keyword evidence="1" id="KW-0812">Transmembrane</keyword>
<sequence length="258" mass="28504">MTMALSCSAIKAIAVVSGATGACIAIASAVGVASSRYALLIDYENGSPLFNCSAFALMYGVVMMTIGAAVACNYHRTVRGYSVVGTLTTISIVVVLAFLCTMNWVVQFGHLPALDVLVRDYDNDAACWDGIVVRDYNEILPSGIIASNCFVEHELTFCVRCRNEYRRGEPTFIKTHRFELVFALFALLTFNLWSLWWLYHAEPSSIEVLSTSSITTDDDDEDDISFDENIYKTPRNNRPVSDALLLPPPPPSWIFTNV</sequence>
<feature type="transmembrane region" description="Helical" evidence="1">
    <location>
        <begin position="12"/>
        <end position="34"/>
    </location>
</feature>
<proteinExistence type="predicted"/>
<accession>A0A2K9VS49</accession>
<reference evidence="2" key="1">
    <citation type="journal article" date="2017" name="Virus Genes">
        <title>The complete genome sequence of a third distinct baculovirus isolated from the true armyworm, Mythimna unipuncta, contains two copies of the lef-7 gene.</title>
        <authorList>
            <person name="Harrison R.L."/>
            <person name="Mowery J.D."/>
            <person name="Rowley D.L."/>
            <person name="Bauchan G.R."/>
            <person name="Theilmann D.A."/>
            <person name="Rohrmann G.F."/>
            <person name="Erlandson M.A."/>
        </authorList>
    </citation>
    <scope>NUCLEOTIDE SEQUENCE [LARGE SCALE GENOMIC DNA]</scope>
    <source>
        <strain evidence="2">#7</strain>
    </source>
</reference>
<dbReference type="EMBL" id="MF375894">
    <property type="protein sequence ID" value="AUV65288.1"/>
    <property type="molecule type" value="Genomic_DNA"/>
</dbReference>
<dbReference type="RefSeq" id="YP_009666681.1">
    <property type="nucleotide sequence ID" value="NC_043530.1"/>
</dbReference>
<keyword evidence="3" id="KW-1185">Reference proteome</keyword>
<name>A0A2K9VS49_9ABAC</name>
<feature type="transmembrane region" description="Helical" evidence="1">
    <location>
        <begin position="54"/>
        <end position="74"/>
    </location>
</feature>
<dbReference type="KEGG" id="vg:40526961"/>
<dbReference type="GeneID" id="40526961"/>
<feature type="transmembrane region" description="Helical" evidence="1">
    <location>
        <begin position="180"/>
        <end position="199"/>
    </location>
</feature>
<protein>
    <submittedName>
        <fullName evidence="2">ARIF-1</fullName>
    </submittedName>
</protein>
<feature type="transmembrane region" description="Helical" evidence="1">
    <location>
        <begin position="81"/>
        <end position="106"/>
    </location>
</feature>
<organism evidence="2 3">
    <name type="scientific">Mythimna unipuncta nucleopolyhedrovirus</name>
    <dbReference type="NCBI Taxonomy" id="447897"/>
    <lineage>
        <taxon>Viruses</taxon>
        <taxon>Viruses incertae sedis</taxon>
        <taxon>Naldaviricetes</taxon>
        <taxon>Lefavirales</taxon>
        <taxon>Baculoviridae</taxon>
        <taxon>Alphabaculovirus</taxon>
    </lineage>
</organism>
<dbReference type="InterPro" id="IPR010639">
    <property type="entry name" value="Actin-rearrang-inducing_fac"/>
</dbReference>
<evidence type="ECO:0000313" key="3">
    <source>
        <dbReference type="Proteomes" id="UP000297194"/>
    </source>
</evidence>
<keyword evidence="1" id="KW-1133">Transmembrane helix</keyword>
<evidence type="ECO:0000256" key="1">
    <source>
        <dbReference type="SAM" id="Phobius"/>
    </source>
</evidence>
<keyword evidence="1" id="KW-0472">Membrane</keyword>
<evidence type="ECO:0000313" key="2">
    <source>
        <dbReference type="EMBL" id="AUV65288.1"/>
    </source>
</evidence>
<dbReference type="Pfam" id="PF06770">
    <property type="entry name" value="Arif-1"/>
    <property type="match status" value="1"/>
</dbReference>